<dbReference type="Pfam" id="PF15227">
    <property type="entry name" value="zf-C3HC4_4"/>
    <property type="match status" value="1"/>
</dbReference>
<keyword evidence="8" id="KW-1185">Reference proteome</keyword>
<dbReference type="GeneID" id="104965741"/>
<dbReference type="OrthoDB" id="6270329at2759"/>
<dbReference type="PRINTS" id="PR01407">
    <property type="entry name" value="BUTYPHLNCDUF"/>
</dbReference>
<dbReference type="InterPro" id="IPR001841">
    <property type="entry name" value="Znf_RING"/>
</dbReference>
<dbReference type="InterPro" id="IPR051051">
    <property type="entry name" value="E3_ubiq-ligase_TRIM/RNF"/>
</dbReference>
<reference evidence="9" key="1">
    <citation type="submission" date="2025-08" db="UniProtKB">
        <authorList>
            <consortium name="RefSeq"/>
        </authorList>
    </citation>
    <scope>IDENTIFICATION</scope>
    <source>
        <tissue evidence="9">Muscle</tissue>
    </source>
</reference>
<organism evidence="8 9">
    <name type="scientific">Notothenia coriiceps</name>
    <name type="common">black rockcod</name>
    <dbReference type="NCBI Taxonomy" id="8208"/>
    <lineage>
        <taxon>Eukaryota</taxon>
        <taxon>Metazoa</taxon>
        <taxon>Chordata</taxon>
        <taxon>Craniata</taxon>
        <taxon>Vertebrata</taxon>
        <taxon>Euteleostomi</taxon>
        <taxon>Actinopterygii</taxon>
        <taxon>Neopterygii</taxon>
        <taxon>Teleostei</taxon>
        <taxon>Neoteleostei</taxon>
        <taxon>Acanthomorphata</taxon>
        <taxon>Eupercaria</taxon>
        <taxon>Perciformes</taxon>
        <taxon>Notothenioidei</taxon>
        <taxon>Nototheniidae</taxon>
        <taxon>Notothenia</taxon>
    </lineage>
</organism>
<evidence type="ECO:0000259" key="7">
    <source>
        <dbReference type="PROSITE" id="PS50188"/>
    </source>
</evidence>
<dbReference type="RefSeq" id="XP_010793056.1">
    <property type="nucleotide sequence ID" value="XM_010794754.1"/>
</dbReference>
<dbReference type="InterPro" id="IPR006574">
    <property type="entry name" value="PRY"/>
</dbReference>
<evidence type="ECO:0000256" key="4">
    <source>
        <dbReference type="PROSITE-ProRule" id="PRU00175"/>
    </source>
</evidence>
<protein>
    <submittedName>
        <fullName evidence="9">Tripartite motif-containing protein 16-like</fullName>
    </submittedName>
</protein>
<dbReference type="Gene3D" id="2.60.120.920">
    <property type="match status" value="1"/>
</dbReference>
<gene>
    <name evidence="9" type="primary">LOC104965741</name>
</gene>
<dbReference type="SMART" id="SM00184">
    <property type="entry name" value="RING"/>
    <property type="match status" value="1"/>
</dbReference>
<dbReference type="PROSITE" id="PS50188">
    <property type="entry name" value="B302_SPRY"/>
    <property type="match status" value="1"/>
</dbReference>
<dbReference type="KEGG" id="ncc:104965741"/>
<dbReference type="InterPro" id="IPR058030">
    <property type="entry name" value="TRIM8/14/16/25/29/45/65_CC"/>
</dbReference>
<evidence type="ECO:0000259" key="6">
    <source>
        <dbReference type="PROSITE" id="PS50089"/>
    </source>
</evidence>
<dbReference type="Gene3D" id="3.30.40.10">
    <property type="entry name" value="Zinc/RING finger domain, C3HC4 (zinc finger)"/>
    <property type="match status" value="1"/>
</dbReference>
<evidence type="ECO:0000313" key="8">
    <source>
        <dbReference type="Proteomes" id="UP000504611"/>
    </source>
</evidence>
<dbReference type="CDD" id="cd16040">
    <property type="entry name" value="SPRY_PRY_SNTX"/>
    <property type="match status" value="1"/>
</dbReference>
<name>A0A6I9Q3Z3_9TELE</name>
<sequence>MSQKGAQLDLDSISCSICLDVMKDPVTIPCGHSYCMGCIKNYWDGEKQNKKESCPQCRKAFTPRPDLVKDTMLAFLLERLKKTGLLDVERTETQKELEVSRLNIQKRIQDREKYVKLLEEEEKAINCSANKAVEHSEEKYTELLTAMVTMRSIMKERIRVQQETEGNQVRAFQKKLEKEISELKSRDAELKKLSQEEDLNQLQQIYDSLPPLSGSTDTSSIKPRPLGYFEEVTASVTKDLNKLLDIVKEGWSGIALALSEVDMLLPKPEPRSRAEFIQLSRVITLDPNTANRRLLLSEGNRKATATERQQMYFRHPDRFDVHTQALSGEALTGRCYLEMEWKGLQVCFSLAYKSNERKGHQDPAAFGHSDKSWSLHCGTIYFALWHKGESTAVSGPLSSRIGVYLDHSAGVLIYYSIIDGKMIPVHKVQTAFTEPLYAGVGLHYASAEYIEFIKLHEVL</sequence>
<dbReference type="InterPro" id="IPR013083">
    <property type="entry name" value="Znf_RING/FYVE/PHD"/>
</dbReference>
<feature type="domain" description="RING-type" evidence="6">
    <location>
        <begin position="15"/>
        <end position="58"/>
    </location>
</feature>
<keyword evidence="5" id="KW-0175">Coiled coil</keyword>
<dbReference type="CDD" id="cd16543">
    <property type="entry name" value="RING-HC_TRIM77_C-IV"/>
    <property type="match status" value="1"/>
</dbReference>
<keyword evidence="1" id="KW-0479">Metal-binding</keyword>
<dbReference type="SUPFAM" id="SSF57850">
    <property type="entry name" value="RING/U-box"/>
    <property type="match status" value="1"/>
</dbReference>
<dbReference type="InterPro" id="IPR003879">
    <property type="entry name" value="Butyrophylin_SPRY"/>
</dbReference>
<evidence type="ECO:0000256" key="2">
    <source>
        <dbReference type="ARBA" id="ARBA00022771"/>
    </source>
</evidence>
<evidence type="ECO:0000256" key="5">
    <source>
        <dbReference type="SAM" id="Coils"/>
    </source>
</evidence>
<feature type="domain" description="B30.2/SPRY" evidence="7">
    <location>
        <begin position="263"/>
        <end position="459"/>
    </location>
</feature>
<dbReference type="SMART" id="SM00589">
    <property type="entry name" value="PRY"/>
    <property type="match status" value="1"/>
</dbReference>
<dbReference type="AlphaFoldDB" id="A0A6I9Q3Z3"/>
<keyword evidence="2 4" id="KW-0863">Zinc-finger</keyword>
<proteinExistence type="predicted"/>
<dbReference type="InterPro" id="IPR013320">
    <property type="entry name" value="ConA-like_dom_sf"/>
</dbReference>
<dbReference type="PANTHER" id="PTHR25465">
    <property type="entry name" value="B-BOX DOMAIN CONTAINING"/>
    <property type="match status" value="1"/>
</dbReference>
<dbReference type="PANTHER" id="PTHR25465:SF5">
    <property type="entry name" value="E3 UBIQUITIN_ISG15 LIGASE TRIM25-RELATED"/>
    <property type="match status" value="1"/>
</dbReference>
<dbReference type="InterPro" id="IPR001870">
    <property type="entry name" value="B30.2/SPRY"/>
</dbReference>
<dbReference type="Pfam" id="PF13765">
    <property type="entry name" value="PRY"/>
    <property type="match status" value="1"/>
</dbReference>
<dbReference type="Proteomes" id="UP000504611">
    <property type="component" value="Unplaced"/>
</dbReference>
<dbReference type="InterPro" id="IPR017907">
    <property type="entry name" value="Znf_RING_CS"/>
</dbReference>
<evidence type="ECO:0000256" key="3">
    <source>
        <dbReference type="ARBA" id="ARBA00022833"/>
    </source>
</evidence>
<dbReference type="GO" id="GO:0005737">
    <property type="term" value="C:cytoplasm"/>
    <property type="evidence" value="ECO:0007669"/>
    <property type="project" value="UniProtKB-ARBA"/>
</dbReference>
<dbReference type="GO" id="GO:0008270">
    <property type="term" value="F:zinc ion binding"/>
    <property type="evidence" value="ECO:0007669"/>
    <property type="project" value="UniProtKB-KW"/>
</dbReference>
<accession>A0A6I9Q3Z3</accession>
<dbReference type="PROSITE" id="PS50089">
    <property type="entry name" value="ZF_RING_2"/>
    <property type="match status" value="1"/>
</dbReference>
<evidence type="ECO:0000313" key="9">
    <source>
        <dbReference type="RefSeq" id="XP_010793056.1"/>
    </source>
</evidence>
<dbReference type="SUPFAM" id="SSF49899">
    <property type="entry name" value="Concanavalin A-like lectins/glucanases"/>
    <property type="match status" value="1"/>
</dbReference>
<feature type="coiled-coil region" evidence="5">
    <location>
        <begin position="173"/>
        <end position="205"/>
    </location>
</feature>
<dbReference type="Pfam" id="PF25600">
    <property type="entry name" value="TRIM_CC"/>
    <property type="match status" value="1"/>
</dbReference>
<dbReference type="InterPro" id="IPR043136">
    <property type="entry name" value="B30.2/SPRY_sf"/>
</dbReference>
<dbReference type="PROSITE" id="PS00518">
    <property type="entry name" value="ZF_RING_1"/>
    <property type="match status" value="1"/>
</dbReference>
<keyword evidence="3" id="KW-0862">Zinc</keyword>
<evidence type="ECO:0000256" key="1">
    <source>
        <dbReference type="ARBA" id="ARBA00022723"/>
    </source>
</evidence>